<feature type="region of interest" description="Disordered" evidence="4">
    <location>
        <begin position="126"/>
        <end position="152"/>
    </location>
</feature>
<evidence type="ECO:0000256" key="3">
    <source>
        <dbReference type="ARBA" id="ARBA00023242"/>
    </source>
</evidence>
<evidence type="ECO:0000313" key="6">
    <source>
        <dbReference type="Proteomes" id="UP000193560"/>
    </source>
</evidence>
<dbReference type="GO" id="GO:0000993">
    <property type="term" value="F:RNA polymerase II complex binding"/>
    <property type="evidence" value="ECO:0007669"/>
    <property type="project" value="TreeGrafter"/>
</dbReference>
<dbReference type="STRING" id="90262.A0A1X2J0B5"/>
<protein>
    <submittedName>
        <fullName evidence="5">RNA polymerase II-associated</fullName>
    </submittedName>
</protein>
<dbReference type="InterPro" id="IPR007133">
    <property type="entry name" value="RNA_pol_II-assoc_Paf1"/>
</dbReference>
<comment type="caution">
    <text evidence="5">The sequence shown here is derived from an EMBL/GenBank/DDBJ whole genome shotgun (WGS) entry which is preliminary data.</text>
</comment>
<reference evidence="5 6" key="1">
    <citation type="submission" date="2016-07" db="EMBL/GenBank/DDBJ databases">
        <title>Pervasive Adenine N6-methylation of Active Genes in Fungi.</title>
        <authorList>
            <consortium name="DOE Joint Genome Institute"/>
            <person name="Mondo S.J."/>
            <person name="Dannebaum R.O."/>
            <person name="Kuo R.C."/>
            <person name="Labutti K."/>
            <person name="Haridas S."/>
            <person name="Kuo A."/>
            <person name="Salamov A."/>
            <person name="Ahrendt S.R."/>
            <person name="Lipzen A."/>
            <person name="Sullivan W."/>
            <person name="Andreopoulos W.B."/>
            <person name="Clum A."/>
            <person name="Lindquist E."/>
            <person name="Daum C."/>
            <person name="Ramamoorthy G.K."/>
            <person name="Gryganskyi A."/>
            <person name="Culley D."/>
            <person name="Magnuson J.K."/>
            <person name="James T.Y."/>
            <person name="O'Malley M.A."/>
            <person name="Stajich J.E."/>
            <person name="Spatafora J.W."/>
            <person name="Visel A."/>
            <person name="Grigoriev I.V."/>
        </authorList>
    </citation>
    <scope>NUCLEOTIDE SEQUENCE [LARGE SCALE GENOMIC DNA]</scope>
    <source>
        <strain evidence="5 6">NRRL 1336</strain>
    </source>
</reference>
<feature type="region of interest" description="Disordered" evidence="4">
    <location>
        <begin position="204"/>
        <end position="242"/>
    </location>
</feature>
<accession>A0A1X2J0B5</accession>
<gene>
    <name evidence="5" type="ORF">BCR42DRAFT_445076</name>
</gene>
<keyword evidence="6" id="KW-1185">Reference proteome</keyword>
<keyword evidence="3" id="KW-0539">Nucleus</keyword>
<dbReference type="OrthoDB" id="10260285at2759"/>
<proteinExistence type="inferred from homology"/>
<evidence type="ECO:0000256" key="2">
    <source>
        <dbReference type="ARBA" id="ARBA00007560"/>
    </source>
</evidence>
<dbReference type="GO" id="GO:0016593">
    <property type="term" value="C:Cdc73/Paf1 complex"/>
    <property type="evidence" value="ECO:0007669"/>
    <property type="project" value="InterPro"/>
</dbReference>
<feature type="compositionally biased region" description="Basic and acidic residues" evidence="4">
    <location>
        <begin position="136"/>
        <end position="149"/>
    </location>
</feature>
<dbReference type="GO" id="GO:0006368">
    <property type="term" value="P:transcription elongation by RNA polymerase II"/>
    <property type="evidence" value="ECO:0007669"/>
    <property type="project" value="InterPro"/>
</dbReference>
<dbReference type="Pfam" id="PF03985">
    <property type="entry name" value="Paf1"/>
    <property type="match status" value="1"/>
</dbReference>
<comment type="similarity">
    <text evidence="2">Belongs to the PAF1 family.</text>
</comment>
<evidence type="ECO:0000256" key="4">
    <source>
        <dbReference type="SAM" id="MobiDB-lite"/>
    </source>
</evidence>
<feature type="compositionally biased region" description="Polar residues" evidence="4">
    <location>
        <begin position="220"/>
        <end position="229"/>
    </location>
</feature>
<evidence type="ECO:0000313" key="5">
    <source>
        <dbReference type="EMBL" id="ORZ25287.1"/>
    </source>
</evidence>
<organism evidence="5 6">
    <name type="scientific">Absidia repens</name>
    <dbReference type="NCBI Taxonomy" id="90262"/>
    <lineage>
        <taxon>Eukaryota</taxon>
        <taxon>Fungi</taxon>
        <taxon>Fungi incertae sedis</taxon>
        <taxon>Mucoromycota</taxon>
        <taxon>Mucoromycotina</taxon>
        <taxon>Mucoromycetes</taxon>
        <taxon>Mucorales</taxon>
        <taxon>Cunninghamellaceae</taxon>
        <taxon>Absidia</taxon>
    </lineage>
</organism>
<dbReference type="GO" id="GO:0003682">
    <property type="term" value="F:chromatin binding"/>
    <property type="evidence" value="ECO:0007669"/>
    <property type="project" value="TreeGrafter"/>
</dbReference>
<comment type="subcellular location">
    <subcellularLocation>
        <location evidence="1">Nucleus</location>
    </subcellularLocation>
</comment>
<dbReference type="PANTHER" id="PTHR23188">
    <property type="entry name" value="RNA POLYMERASE II-ASSOCIATED FACTOR 1 HOMOLOG"/>
    <property type="match status" value="1"/>
</dbReference>
<dbReference type="PANTHER" id="PTHR23188:SF12">
    <property type="entry name" value="RNA POLYMERASE II-ASSOCIATED FACTOR 1 HOMOLOG"/>
    <property type="match status" value="1"/>
</dbReference>
<evidence type="ECO:0000256" key="1">
    <source>
        <dbReference type="ARBA" id="ARBA00004123"/>
    </source>
</evidence>
<name>A0A1X2J0B5_9FUNG</name>
<dbReference type="Proteomes" id="UP000193560">
    <property type="component" value="Unassembled WGS sequence"/>
</dbReference>
<dbReference type="EMBL" id="MCGE01000001">
    <property type="protein sequence ID" value="ORZ25287.1"/>
    <property type="molecule type" value="Genomic_DNA"/>
</dbReference>
<sequence>MSSKSDFICRVRYRNQLPPIPFPPKLLATQPLAARSVEYTTNSLIEQTPHLLTLDSSSSIPFDRLLVDYLDMMETNPDVARVGANVAEEDKLLMTPPRDEKEINKQGRQPNVTWLRRSEYIASVERKQKQTNTSEIRSKLSQKDVEAHTYRTQASQVAGVEATFKQHDMNTLRHPRTKKRAKKLTPILPDMTCWDTVYTIGQFPSDPTDNSRLNKRKYQQDTANSSKQPSELDGTDRGILRPISNPHDANDSYLIWFLPDDSCANVLKRQKSDVNQVLDQPLNFEAVRDYTYRNDNAPGHQNLLLAMDMDDEQRPVMRYNLVKSKLVAQKKRALAPAYRYMNDYEKPNVLTVTYQ</sequence>
<dbReference type="AlphaFoldDB" id="A0A1X2J0B5"/>